<name>X1EUW3_9ZZZZ</name>
<dbReference type="EMBL" id="BARU01006809">
    <property type="protein sequence ID" value="GAH37176.1"/>
    <property type="molecule type" value="Genomic_DNA"/>
</dbReference>
<dbReference type="AlphaFoldDB" id="X1EUW3"/>
<accession>X1EUW3</accession>
<evidence type="ECO:0000313" key="1">
    <source>
        <dbReference type="EMBL" id="GAH37176.1"/>
    </source>
</evidence>
<comment type="caution">
    <text evidence="1">The sequence shown here is derived from an EMBL/GenBank/DDBJ whole genome shotgun (WGS) entry which is preliminary data.</text>
</comment>
<protein>
    <submittedName>
        <fullName evidence="1">Uncharacterized protein</fullName>
    </submittedName>
</protein>
<proteinExistence type="predicted"/>
<gene>
    <name evidence="1" type="ORF">S03H2_13407</name>
</gene>
<reference evidence="1" key="1">
    <citation type="journal article" date="2014" name="Front. Microbiol.">
        <title>High frequency of phylogenetically diverse reductive dehalogenase-homologous genes in deep subseafloor sedimentary metagenomes.</title>
        <authorList>
            <person name="Kawai M."/>
            <person name="Futagami T."/>
            <person name="Toyoda A."/>
            <person name="Takaki Y."/>
            <person name="Nishi S."/>
            <person name="Hori S."/>
            <person name="Arai W."/>
            <person name="Tsubouchi T."/>
            <person name="Morono Y."/>
            <person name="Uchiyama I."/>
            <person name="Ito T."/>
            <person name="Fujiyama A."/>
            <person name="Inagaki F."/>
            <person name="Takami H."/>
        </authorList>
    </citation>
    <scope>NUCLEOTIDE SEQUENCE</scope>
    <source>
        <strain evidence="1">Expedition CK06-06</strain>
    </source>
</reference>
<organism evidence="1">
    <name type="scientific">marine sediment metagenome</name>
    <dbReference type="NCBI Taxonomy" id="412755"/>
    <lineage>
        <taxon>unclassified sequences</taxon>
        <taxon>metagenomes</taxon>
        <taxon>ecological metagenomes</taxon>
    </lineage>
</organism>
<sequence length="70" mass="8235">MVRLKDEPSDKMRRCCKHCDALVETRAQKSFKCPRCGKTTRIHHARALKPQTVPHFYKKSLDLFREPDPP</sequence>